<evidence type="ECO:0000313" key="3">
    <source>
        <dbReference type="EMBL" id="NOV33743.1"/>
    </source>
</evidence>
<reference evidence="3" key="2">
    <citation type="submission" date="2019-09" db="EMBL/GenBank/DDBJ databases">
        <title>Organ-specific transcriptomic study of the physiology of the cattle tick, Rhipicephalus microplus.</title>
        <authorList>
            <person name="Tirloni L."/>
            <person name="Braz G."/>
            <person name="Gandara A.C.P."/>
            <person name="Sabadin G.A."/>
            <person name="da Silva R.M."/>
            <person name="Guizzo M.G."/>
            <person name="Machado J.A."/>
            <person name="Costa E.P."/>
            <person name="Gomes H.F."/>
            <person name="Moraes J."/>
            <person name="Mota M.B.S."/>
            <person name="Mesquita R.D."/>
            <person name="Alvarenga P.H."/>
            <person name="Alves F."/>
            <person name="Seixas A."/>
            <person name="da Fonseca R.N."/>
            <person name="Fogaca A."/>
            <person name="Logullo C."/>
            <person name="Tanaka A."/>
            <person name="Daffre S."/>
            <person name="Termignoni C."/>
            <person name="Vaz I.S.Jr."/>
            <person name="Oliveira P.L."/>
            <person name="Ribeiro J.M."/>
        </authorList>
    </citation>
    <scope>NUCLEOTIDE SEQUENCE</scope>
    <source>
        <strain evidence="3">Porto Alegre</strain>
    </source>
</reference>
<dbReference type="Gene3D" id="2.40.128.20">
    <property type="match status" value="1"/>
</dbReference>
<dbReference type="GO" id="GO:0030682">
    <property type="term" value="P:symbiont-mediated perturbation of host defenses"/>
    <property type="evidence" value="ECO:0007669"/>
    <property type="project" value="InterPro"/>
</dbReference>
<organism evidence="2">
    <name type="scientific">Rhipicephalus microplus</name>
    <name type="common">Cattle tick</name>
    <name type="synonym">Boophilus microplus</name>
    <dbReference type="NCBI Taxonomy" id="6941"/>
    <lineage>
        <taxon>Eukaryota</taxon>
        <taxon>Metazoa</taxon>
        <taxon>Ecdysozoa</taxon>
        <taxon>Arthropoda</taxon>
        <taxon>Chelicerata</taxon>
        <taxon>Arachnida</taxon>
        <taxon>Acari</taxon>
        <taxon>Parasitiformes</taxon>
        <taxon>Ixodida</taxon>
        <taxon>Ixodoidea</taxon>
        <taxon>Ixodidae</taxon>
        <taxon>Rhipicephalinae</taxon>
        <taxon>Rhipicephalus</taxon>
        <taxon>Boophilus</taxon>
    </lineage>
</organism>
<dbReference type="InterPro" id="IPR002970">
    <property type="entry name" value="Tick_his-bd"/>
</dbReference>
<proteinExistence type="predicted"/>
<dbReference type="EMBL" id="GHWJ01001006">
    <property type="protein sequence ID" value="NOV33743.1"/>
    <property type="molecule type" value="Transcribed_RNA"/>
</dbReference>
<dbReference type="SUPFAM" id="SSF50814">
    <property type="entry name" value="Lipocalins"/>
    <property type="match status" value="1"/>
</dbReference>
<dbReference type="VEuPathDB" id="VectorBase:LOC119174282"/>
<dbReference type="EMBL" id="GBBR01000076">
    <property type="protein sequence ID" value="JAC58986.1"/>
    <property type="molecule type" value="Transcribed_RNA"/>
</dbReference>
<dbReference type="AlphaFoldDB" id="A0A034WTV1"/>
<reference evidence="2" key="1">
    <citation type="journal article" date="2014" name="PLoS ONE">
        <title>Proteomic Analysis of Cattle Tick Rhipicephalus (Boophilus) microplus Saliva: A Comparison between Partially and Fully Engorged Females.</title>
        <authorList>
            <person name="Tirloni L."/>
            <person name="Reck J."/>
            <person name="Terra R.M."/>
            <person name="Martins J.R."/>
            <person name="Mulenga A."/>
            <person name="Sherman N.E."/>
            <person name="Fox J.W."/>
            <person name="Yates J.R.III."/>
            <person name="Termignoni C."/>
            <person name="Pinto A.F."/>
            <person name="da Silva Vaz I.Jr."/>
        </authorList>
    </citation>
    <scope>NUCLEOTIDE SEQUENCE</scope>
</reference>
<sequence length="185" mass="21052">MHSLNFSLAVAIACVAFVVTPASSRAPHKLERNVTDTFELFDKFPYVVLVYSSGEDPEFQCLTNKRTELDMQAKKATYVWMFKGGNGRTRKNVALHLSAGDAPDRVVFTLDDDTENTKVAHFVYTDYKDCVIVEIPYDGDQCQLWVSKEVEDDVPQHCLDHLEDICDVTEEEYSKELCQNQVDDI</sequence>
<keyword evidence="1" id="KW-0732">Signal</keyword>
<dbReference type="Pfam" id="PF02098">
    <property type="entry name" value="His_binding"/>
    <property type="match status" value="1"/>
</dbReference>
<evidence type="ECO:0000313" key="2">
    <source>
        <dbReference type="EMBL" id="JAC58986.1"/>
    </source>
</evidence>
<feature type="chain" id="PRO_5035982564" evidence="1">
    <location>
        <begin position="25"/>
        <end position="185"/>
    </location>
</feature>
<feature type="signal peptide" evidence="1">
    <location>
        <begin position="1"/>
        <end position="24"/>
    </location>
</feature>
<dbReference type="OrthoDB" id="6480778at2759"/>
<protein>
    <submittedName>
        <fullName evidence="2">Lipocalin 20</fullName>
    </submittedName>
    <submittedName>
        <fullName evidence="3">Putative lipocalin-5 1</fullName>
    </submittedName>
</protein>
<dbReference type="InterPro" id="IPR012674">
    <property type="entry name" value="Calycin"/>
</dbReference>
<evidence type="ECO:0000256" key="1">
    <source>
        <dbReference type="SAM" id="SignalP"/>
    </source>
</evidence>
<accession>A0A034WTV1</accession>
<dbReference type="GO" id="GO:0043176">
    <property type="term" value="F:amine binding"/>
    <property type="evidence" value="ECO:0007669"/>
    <property type="project" value="InterPro"/>
</dbReference>
<name>A0A034WTV1_RHIMP</name>